<feature type="transmembrane region" description="Helical" evidence="5">
    <location>
        <begin position="385"/>
        <end position="404"/>
    </location>
</feature>
<accession>A0A2Z3HBY9</accession>
<feature type="transmembrane region" description="Helical" evidence="5">
    <location>
        <begin position="150"/>
        <end position="177"/>
    </location>
</feature>
<comment type="subcellular location">
    <subcellularLocation>
        <location evidence="1">Membrane</location>
        <topology evidence="1">Multi-pass membrane protein</topology>
    </subcellularLocation>
</comment>
<feature type="transmembrane region" description="Helical" evidence="5">
    <location>
        <begin position="346"/>
        <end position="365"/>
    </location>
</feature>
<feature type="transmembrane region" description="Helical" evidence="5">
    <location>
        <begin position="57"/>
        <end position="74"/>
    </location>
</feature>
<dbReference type="EMBL" id="CP025958">
    <property type="protein sequence ID" value="AWM40495.1"/>
    <property type="molecule type" value="Genomic_DNA"/>
</dbReference>
<gene>
    <name evidence="7" type="ORF">C1280_28250</name>
</gene>
<feature type="transmembrane region" description="Helical" evidence="5">
    <location>
        <begin position="255"/>
        <end position="272"/>
    </location>
</feature>
<organism evidence="7 8">
    <name type="scientific">Gemmata obscuriglobus</name>
    <dbReference type="NCBI Taxonomy" id="114"/>
    <lineage>
        <taxon>Bacteria</taxon>
        <taxon>Pseudomonadati</taxon>
        <taxon>Planctomycetota</taxon>
        <taxon>Planctomycetia</taxon>
        <taxon>Gemmatales</taxon>
        <taxon>Gemmataceae</taxon>
        <taxon>Gemmata</taxon>
    </lineage>
</organism>
<dbReference type="Pfam" id="PF04932">
    <property type="entry name" value="Wzy_C"/>
    <property type="match status" value="1"/>
</dbReference>
<evidence type="ECO:0000256" key="4">
    <source>
        <dbReference type="ARBA" id="ARBA00023136"/>
    </source>
</evidence>
<keyword evidence="3 5" id="KW-1133">Transmembrane helix</keyword>
<dbReference type="AlphaFoldDB" id="A0A2Z3HBY9"/>
<proteinExistence type="predicted"/>
<sequence>MKQLVFMAVTMFLGTAGTVVLSPVYGIAVYYMYAVLRPQAIWDWVEYSGLRLSEENWSFPVAVVTLAVTVLWRLKLWTPFAASTPPWYGNPKLTRSHVLFLAFTAWISLTYVTARHPDVSWPYFLEYVKIFAMFLCATLVLRTVRELWTLYFVVLACAVYIAYEINFFYFSAGWLMLATRGYGGLDNNGAALIFAMAVPLCFFAWEASARWWRWAYLAVIPILLHAVLLSFSRGAMLSLCVTAVPMFMRARNKRFVGVIYAIGACLVVAMAGKEIQERFFSISNHGMDESANSRKVTWGIAIQMANENPLFGMGIRNSNLYTFQYGADMEGRTIHSQYLQTAADSGWVALALYVGLLASAFVGLWQTRRALRPYTDPETLKIKSLAAGLECALVLFCFGALFLSLEHFEMPYICVLMAVQLHAITRAVAAKLNPAPSGLPPLTMPYPYPAVSRPVAVPS</sequence>
<dbReference type="OrthoDB" id="271729at2"/>
<feature type="transmembrane region" description="Helical" evidence="5">
    <location>
        <begin position="211"/>
        <end position="231"/>
    </location>
</feature>
<dbReference type="PANTHER" id="PTHR37422">
    <property type="entry name" value="TEICHURONIC ACID BIOSYNTHESIS PROTEIN TUAE"/>
    <property type="match status" value="1"/>
</dbReference>
<evidence type="ECO:0000259" key="6">
    <source>
        <dbReference type="Pfam" id="PF04932"/>
    </source>
</evidence>
<keyword evidence="8" id="KW-1185">Reference proteome</keyword>
<evidence type="ECO:0000313" key="8">
    <source>
        <dbReference type="Proteomes" id="UP000245802"/>
    </source>
</evidence>
<evidence type="ECO:0000256" key="1">
    <source>
        <dbReference type="ARBA" id="ARBA00004141"/>
    </source>
</evidence>
<dbReference type="InterPro" id="IPR051533">
    <property type="entry name" value="WaaL-like"/>
</dbReference>
<evidence type="ECO:0000313" key="7">
    <source>
        <dbReference type="EMBL" id="AWM40495.1"/>
    </source>
</evidence>
<name>A0A2Z3HBY9_9BACT</name>
<reference evidence="7 8" key="1">
    <citation type="submission" date="2018-01" db="EMBL/GenBank/DDBJ databases">
        <title>G. obscuriglobus.</title>
        <authorList>
            <person name="Franke J."/>
            <person name="Blomberg W."/>
            <person name="Selmecki A."/>
        </authorList>
    </citation>
    <scope>NUCLEOTIDE SEQUENCE [LARGE SCALE GENOMIC DNA]</scope>
    <source>
        <strain evidence="7 8">DSM 5831</strain>
    </source>
</reference>
<dbReference type="GO" id="GO:0016020">
    <property type="term" value="C:membrane"/>
    <property type="evidence" value="ECO:0007669"/>
    <property type="project" value="UniProtKB-SubCell"/>
</dbReference>
<protein>
    <recommendedName>
        <fullName evidence="6">O-antigen ligase-related domain-containing protein</fullName>
    </recommendedName>
</protein>
<dbReference type="RefSeq" id="WP_010049015.1">
    <property type="nucleotide sequence ID" value="NZ_CP025958.1"/>
</dbReference>
<feature type="transmembrane region" description="Helical" evidence="5">
    <location>
        <begin position="94"/>
        <end position="112"/>
    </location>
</feature>
<dbReference type="Proteomes" id="UP000245802">
    <property type="component" value="Chromosome"/>
</dbReference>
<evidence type="ECO:0000256" key="5">
    <source>
        <dbReference type="SAM" id="Phobius"/>
    </source>
</evidence>
<feature type="transmembrane region" description="Helical" evidence="5">
    <location>
        <begin position="124"/>
        <end position="144"/>
    </location>
</feature>
<keyword evidence="2 5" id="KW-0812">Transmembrane</keyword>
<dbReference type="InterPro" id="IPR007016">
    <property type="entry name" value="O-antigen_ligase-rel_domated"/>
</dbReference>
<feature type="transmembrane region" description="Helical" evidence="5">
    <location>
        <begin position="6"/>
        <end position="36"/>
    </location>
</feature>
<evidence type="ECO:0000256" key="2">
    <source>
        <dbReference type="ARBA" id="ARBA00022692"/>
    </source>
</evidence>
<dbReference type="KEGG" id="gog:C1280_28250"/>
<dbReference type="PANTHER" id="PTHR37422:SF13">
    <property type="entry name" value="LIPOPOLYSACCHARIDE BIOSYNTHESIS PROTEIN PA4999-RELATED"/>
    <property type="match status" value="1"/>
</dbReference>
<evidence type="ECO:0000256" key="3">
    <source>
        <dbReference type="ARBA" id="ARBA00022989"/>
    </source>
</evidence>
<feature type="domain" description="O-antigen ligase-related" evidence="6">
    <location>
        <begin position="222"/>
        <end position="354"/>
    </location>
</feature>
<keyword evidence="4 5" id="KW-0472">Membrane</keyword>